<dbReference type="EMBL" id="JAMDHA010000037">
    <property type="protein sequence ID" value="MDD1011116.1"/>
    <property type="molecule type" value="Genomic_DNA"/>
</dbReference>
<accession>A0A9X4HCK0</accession>
<dbReference type="Proteomes" id="UP001148185">
    <property type="component" value="Unassembled WGS sequence"/>
</dbReference>
<protein>
    <submittedName>
        <fullName evidence="1">Uncharacterized protein</fullName>
    </submittedName>
</protein>
<proteinExistence type="predicted"/>
<evidence type="ECO:0000313" key="1">
    <source>
        <dbReference type="EMBL" id="MDD1011116.1"/>
    </source>
</evidence>
<name>A0A9X4HCK0_9PSED</name>
<comment type="caution">
    <text evidence="1">The sequence shown here is derived from an EMBL/GenBank/DDBJ whole genome shotgun (WGS) entry which is preliminary data.</text>
</comment>
<gene>
    <name evidence="1" type="ORF">M5G27_26955</name>
</gene>
<organism evidence="1 2">
    <name type="scientific">Pseudomonas shahriarae</name>
    <dbReference type="NCBI Taxonomy" id="2745512"/>
    <lineage>
        <taxon>Bacteria</taxon>
        <taxon>Pseudomonadati</taxon>
        <taxon>Pseudomonadota</taxon>
        <taxon>Gammaproteobacteria</taxon>
        <taxon>Pseudomonadales</taxon>
        <taxon>Pseudomonadaceae</taxon>
        <taxon>Pseudomonas</taxon>
    </lineage>
</organism>
<sequence length="101" mass="11191">MNNLPIVLLILAVVVGYLYLTRTKKVVPRQDPKLGNEKVDDLHVSPNQAAHAKAANASLGLSAKDCLALRGATRTNQLPKSIDYSTYDEPTFQRRKIQLSF</sequence>
<evidence type="ECO:0000313" key="2">
    <source>
        <dbReference type="Proteomes" id="UP001148185"/>
    </source>
</evidence>
<reference evidence="1 2" key="1">
    <citation type="submission" date="2022-05" db="EMBL/GenBank/DDBJ databases">
        <title>Novel Pseudomonas spp. Isolated from a Rainbow Trout Aquaculture Facility.</title>
        <authorList>
            <person name="Testerman T."/>
            <person name="Graf J."/>
        </authorList>
    </citation>
    <scope>NUCLEOTIDE SEQUENCE [LARGE SCALE GENOMIC DNA]</scope>
    <source>
        <strain evidence="1 2">ID1042</strain>
    </source>
</reference>
<dbReference type="RefSeq" id="WP_050682324.1">
    <property type="nucleotide sequence ID" value="NZ_JAMDHA010000037.1"/>
</dbReference>
<dbReference type="AlphaFoldDB" id="A0A9X4HCK0"/>
<keyword evidence="2" id="KW-1185">Reference proteome</keyword>